<dbReference type="Proteomes" id="UP000316621">
    <property type="component" value="Chromosome 9"/>
</dbReference>
<organism evidence="1 2">
    <name type="scientific">Papaver somniferum</name>
    <name type="common">Opium poppy</name>
    <dbReference type="NCBI Taxonomy" id="3469"/>
    <lineage>
        <taxon>Eukaryota</taxon>
        <taxon>Viridiplantae</taxon>
        <taxon>Streptophyta</taxon>
        <taxon>Embryophyta</taxon>
        <taxon>Tracheophyta</taxon>
        <taxon>Spermatophyta</taxon>
        <taxon>Magnoliopsida</taxon>
        <taxon>Ranunculales</taxon>
        <taxon>Papaveraceae</taxon>
        <taxon>Papaveroideae</taxon>
        <taxon>Papaver</taxon>
    </lineage>
</organism>
<protein>
    <submittedName>
        <fullName evidence="1">Uncharacterized protein</fullName>
    </submittedName>
</protein>
<proteinExistence type="predicted"/>
<feature type="non-terminal residue" evidence="1">
    <location>
        <position position="47"/>
    </location>
</feature>
<keyword evidence="2" id="KW-1185">Reference proteome</keyword>
<gene>
    <name evidence="1" type="ORF">C5167_002094</name>
</gene>
<reference evidence="1 2" key="1">
    <citation type="journal article" date="2018" name="Science">
        <title>The opium poppy genome and morphinan production.</title>
        <authorList>
            <person name="Guo L."/>
            <person name="Winzer T."/>
            <person name="Yang X."/>
            <person name="Li Y."/>
            <person name="Ning Z."/>
            <person name="He Z."/>
            <person name="Teodor R."/>
            <person name="Lu Y."/>
            <person name="Bowser T.A."/>
            <person name="Graham I.A."/>
            <person name="Ye K."/>
        </authorList>
    </citation>
    <scope>NUCLEOTIDE SEQUENCE [LARGE SCALE GENOMIC DNA]</scope>
    <source>
        <strain evidence="2">cv. HN1</strain>
        <tissue evidence="1">Leaves</tissue>
    </source>
</reference>
<evidence type="ECO:0000313" key="1">
    <source>
        <dbReference type="EMBL" id="RZC77917.1"/>
    </source>
</evidence>
<dbReference type="Gramene" id="RZC77917">
    <property type="protein sequence ID" value="RZC77917"/>
    <property type="gene ID" value="C5167_002094"/>
</dbReference>
<sequence>MMNDIRANYKYKHNGGLTQGLKEIMGETLMYLFHLDHEDAKHQVDTN</sequence>
<accession>A0A4Y7KYS7</accession>
<dbReference type="AlphaFoldDB" id="A0A4Y7KYS7"/>
<name>A0A4Y7KYS7_PAPSO</name>
<evidence type="ECO:0000313" key="2">
    <source>
        <dbReference type="Proteomes" id="UP000316621"/>
    </source>
</evidence>
<dbReference type="EMBL" id="CM010723">
    <property type="protein sequence ID" value="RZC77917.1"/>
    <property type="molecule type" value="Genomic_DNA"/>
</dbReference>